<evidence type="ECO:0000313" key="2">
    <source>
        <dbReference type="EMBL" id="GHI24425.1"/>
    </source>
</evidence>
<proteinExistence type="predicted"/>
<feature type="compositionally biased region" description="Polar residues" evidence="1">
    <location>
        <begin position="1"/>
        <end position="14"/>
    </location>
</feature>
<dbReference type="EMBL" id="BNDW01000056">
    <property type="protein sequence ID" value="GHI24425.1"/>
    <property type="molecule type" value="Genomic_DNA"/>
</dbReference>
<organism evidence="2 3">
    <name type="scientific">Streptomyces hydrogenans</name>
    <dbReference type="NCBI Taxonomy" id="1873719"/>
    <lineage>
        <taxon>Bacteria</taxon>
        <taxon>Bacillati</taxon>
        <taxon>Actinomycetota</taxon>
        <taxon>Actinomycetes</taxon>
        <taxon>Kitasatosporales</taxon>
        <taxon>Streptomycetaceae</taxon>
        <taxon>Streptomyces</taxon>
    </lineage>
</organism>
<evidence type="ECO:0000256" key="1">
    <source>
        <dbReference type="SAM" id="MobiDB-lite"/>
    </source>
</evidence>
<name>A0ABQ3PHD9_9ACTN</name>
<keyword evidence="3" id="KW-1185">Reference proteome</keyword>
<sequence>MQDSATSAQTASHTGTRGRRRGRSWSSRVRISGYEKAPGWCSGGSAEMRKAPAFSPEKESPKRKMSALMRSRDQPLTTSRMASTPMKAQVIEGVLGLPSIS</sequence>
<feature type="region of interest" description="Disordered" evidence="1">
    <location>
        <begin position="1"/>
        <end position="84"/>
    </location>
</feature>
<evidence type="ECO:0000313" key="3">
    <source>
        <dbReference type="Proteomes" id="UP001052739"/>
    </source>
</evidence>
<dbReference type="Proteomes" id="UP001052739">
    <property type="component" value="Unassembled WGS sequence"/>
</dbReference>
<comment type="caution">
    <text evidence="2">The sequence shown here is derived from an EMBL/GenBank/DDBJ whole genome shotgun (WGS) entry which is preliminary data.</text>
</comment>
<gene>
    <name evidence="2" type="ORF">Shyd_57960</name>
</gene>
<protein>
    <submittedName>
        <fullName evidence="2">Uncharacterized protein</fullName>
    </submittedName>
</protein>
<reference evidence="2" key="1">
    <citation type="submission" date="2024-05" db="EMBL/GenBank/DDBJ databases">
        <title>Whole genome shotgun sequence of Streptomyces hydrogenans NBRC 13475.</title>
        <authorList>
            <person name="Komaki H."/>
            <person name="Tamura T."/>
        </authorList>
    </citation>
    <scope>NUCLEOTIDE SEQUENCE</scope>
    <source>
        <strain evidence="2">NBRC 13475</strain>
    </source>
</reference>
<accession>A0ABQ3PHD9</accession>